<dbReference type="RefSeq" id="WP_143848836.1">
    <property type="nucleotide sequence ID" value="NZ_VLXZ01000006.1"/>
</dbReference>
<feature type="transmembrane region" description="Helical" evidence="1">
    <location>
        <begin position="15"/>
        <end position="48"/>
    </location>
</feature>
<evidence type="ECO:0008006" key="4">
    <source>
        <dbReference type="Google" id="ProtNLM"/>
    </source>
</evidence>
<dbReference type="EMBL" id="VLXZ01000006">
    <property type="protein sequence ID" value="TSB46389.1"/>
    <property type="molecule type" value="Genomic_DNA"/>
</dbReference>
<protein>
    <recommendedName>
        <fullName evidence="4">DUF4190 domain-containing protein</fullName>
    </recommendedName>
</protein>
<evidence type="ECO:0000313" key="2">
    <source>
        <dbReference type="EMBL" id="TSB46389.1"/>
    </source>
</evidence>
<comment type="caution">
    <text evidence="2">The sequence shown here is derived from an EMBL/GenBank/DDBJ whole genome shotgun (WGS) entry which is preliminary data.</text>
</comment>
<feature type="transmembrane region" description="Helical" evidence="1">
    <location>
        <begin position="60"/>
        <end position="87"/>
    </location>
</feature>
<sequence length="90" mass="9599">MTEIQNNTETNTLGILSLVFGILSLSTALFTFLFGAFLGIPALIFAIYAFKQVKAGSGKAFEIAGLVTSSIASFIGLIVMILMIIAFSMR</sequence>
<keyword evidence="1" id="KW-0812">Transmembrane</keyword>
<keyword evidence="1" id="KW-0472">Membrane</keyword>
<keyword evidence="3" id="KW-1185">Reference proteome</keyword>
<reference evidence="2 3" key="1">
    <citation type="submission" date="2019-07" db="EMBL/GenBank/DDBJ databases">
        <authorList>
            <person name="Park Y.J."/>
            <person name="Jeong S.E."/>
            <person name="Jung H.S."/>
        </authorList>
    </citation>
    <scope>NUCLEOTIDE SEQUENCE [LARGE SCALE GENOMIC DNA]</scope>
    <source>
        <strain evidence="3">P16(2019)</strain>
    </source>
</reference>
<keyword evidence="1" id="KW-1133">Transmembrane helix</keyword>
<proteinExistence type="predicted"/>
<accession>A0A553ZY65</accession>
<evidence type="ECO:0000313" key="3">
    <source>
        <dbReference type="Proteomes" id="UP000318521"/>
    </source>
</evidence>
<dbReference type="Proteomes" id="UP000318521">
    <property type="component" value="Unassembled WGS sequence"/>
</dbReference>
<dbReference type="AlphaFoldDB" id="A0A553ZY65"/>
<evidence type="ECO:0000256" key="1">
    <source>
        <dbReference type="SAM" id="Phobius"/>
    </source>
</evidence>
<gene>
    <name evidence="2" type="ORF">FN960_11320</name>
</gene>
<organism evidence="2 3">
    <name type="scientific">Alkalicoccobacillus porphyridii</name>
    <dbReference type="NCBI Taxonomy" id="2597270"/>
    <lineage>
        <taxon>Bacteria</taxon>
        <taxon>Bacillati</taxon>
        <taxon>Bacillota</taxon>
        <taxon>Bacilli</taxon>
        <taxon>Bacillales</taxon>
        <taxon>Bacillaceae</taxon>
        <taxon>Alkalicoccobacillus</taxon>
    </lineage>
</organism>
<name>A0A553ZY65_9BACI</name>